<name>A0A917GIG6_9GAMM</name>
<evidence type="ECO:0008006" key="3">
    <source>
        <dbReference type="Google" id="ProtNLM"/>
    </source>
</evidence>
<gene>
    <name evidence="1" type="ORF">GCM10011403_00110</name>
</gene>
<organism evidence="1 2">
    <name type="scientific">Pseudohongiella nitratireducens</name>
    <dbReference type="NCBI Taxonomy" id="1768907"/>
    <lineage>
        <taxon>Bacteria</taxon>
        <taxon>Pseudomonadati</taxon>
        <taxon>Pseudomonadota</taxon>
        <taxon>Gammaproteobacteria</taxon>
        <taxon>Pseudomonadales</taxon>
        <taxon>Pseudohongiellaceae</taxon>
        <taxon>Pseudohongiella</taxon>
    </lineage>
</organism>
<dbReference type="OrthoDB" id="573467at2"/>
<dbReference type="EMBL" id="BMIY01000001">
    <property type="protein sequence ID" value="GGG46980.1"/>
    <property type="molecule type" value="Genomic_DNA"/>
</dbReference>
<dbReference type="AlphaFoldDB" id="A0A917GIG6"/>
<dbReference type="Proteomes" id="UP000627715">
    <property type="component" value="Unassembled WGS sequence"/>
</dbReference>
<proteinExistence type="predicted"/>
<comment type="caution">
    <text evidence="1">The sequence shown here is derived from an EMBL/GenBank/DDBJ whole genome shotgun (WGS) entry which is preliminary data.</text>
</comment>
<reference evidence="1" key="2">
    <citation type="submission" date="2020-09" db="EMBL/GenBank/DDBJ databases">
        <authorList>
            <person name="Sun Q."/>
            <person name="Zhou Y."/>
        </authorList>
    </citation>
    <scope>NUCLEOTIDE SEQUENCE</scope>
    <source>
        <strain evidence="1">CGMCC 1.15425</strain>
    </source>
</reference>
<evidence type="ECO:0000313" key="2">
    <source>
        <dbReference type="Proteomes" id="UP000627715"/>
    </source>
</evidence>
<dbReference type="Pfam" id="PF19570">
    <property type="entry name" value="DUF6088"/>
    <property type="match status" value="1"/>
</dbReference>
<sequence>MRGLTVKEKIARSIARHKRIVSFRSDFKSMGSASQISRALRELINEGTIVRISHGIYAKARPSSLSGRPVAQAGLSELTEEVLEKMGIPVRLGQAQEAYASGRTPDVPVYTAFYTGERRITRKITIGRSTVRFENKYNTKRKKTYKDWGAG</sequence>
<reference evidence="1" key="1">
    <citation type="journal article" date="2014" name="Int. J. Syst. Evol. Microbiol.">
        <title>Complete genome sequence of Corynebacterium casei LMG S-19264T (=DSM 44701T), isolated from a smear-ripened cheese.</title>
        <authorList>
            <consortium name="US DOE Joint Genome Institute (JGI-PGF)"/>
            <person name="Walter F."/>
            <person name="Albersmeier A."/>
            <person name="Kalinowski J."/>
            <person name="Ruckert C."/>
        </authorList>
    </citation>
    <scope>NUCLEOTIDE SEQUENCE</scope>
    <source>
        <strain evidence="1">CGMCC 1.15425</strain>
    </source>
</reference>
<protein>
    <recommendedName>
        <fullName evidence="3">S-adenosylhomocysteine hydrolase</fullName>
    </recommendedName>
</protein>
<evidence type="ECO:0000313" key="1">
    <source>
        <dbReference type="EMBL" id="GGG46980.1"/>
    </source>
</evidence>
<accession>A0A917GIG6</accession>
<keyword evidence="2" id="KW-1185">Reference proteome</keyword>
<dbReference type="InterPro" id="IPR045738">
    <property type="entry name" value="DUF6088"/>
</dbReference>
<dbReference type="RefSeq" id="WP_068810642.1">
    <property type="nucleotide sequence ID" value="NZ_BMIY01000001.1"/>
</dbReference>